<gene>
    <name evidence="1" type="ORF">PsorP6_008303</name>
</gene>
<accession>A0ACC0WAW0</accession>
<name>A0ACC0WAW0_9STRA</name>
<organism evidence="1 2">
    <name type="scientific">Peronosclerospora sorghi</name>
    <dbReference type="NCBI Taxonomy" id="230839"/>
    <lineage>
        <taxon>Eukaryota</taxon>
        <taxon>Sar</taxon>
        <taxon>Stramenopiles</taxon>
        <taxon>Oomycota</taxon>
        <taxon>Peronosporomycetes</taxon>
        <taxon>Peronosporales</taxon>
        <taxon>Peronosporaceae</taxon>
        <taxon>Peronosclerospora</taxon>
    </lineage>
</organism>
<evidence type="ECO:0000313" key="1">
    <source>
        <dbReference type="EMBL" id="KAI9915229.1"/>
    </source>
</evidence>
<proteinExistence type="predicted"/>
<comment type="caution">
    <text evidence="1">The sequence shown here is derived from an EMBL/GenBank/DDBJ whole genome shotgun (WGS) entry which is preliminary data.</text>
</comment>
<evidence type="ECO:0000313" key="2">
    <source>
        <dbReference type="Proteomes" id="UP001163321"/>
    </source>
</evidence>
<keyword evidence="2" id="KW-1185">Reference proteome</keyword>
<protein>
    <submittedName>
        <fullName evidence="1">Uncharacterized protein</fullName>
    </submittedName>
</protein>
<dbReference type="EMBL" id="CM047582">
    <property type="protein sequence ID" value="KAI9915229.1"/>
    <property type="molecule type" value="Genomic_DNA"/>
</dbReference>
<sequence>MIYFRGMTISARRFEAVAQENCRHVLHDQVVDTFSSRKLSNFTVDDQDSVRLKSLSSKVFRKRIFKVNAFHEEVRKGMKEKRFLLKFDGGTEGGEHHPRVRSNKAPDVFFLSFS</sequence>
<dbReference type="Proteomes" id="UP001163321">
    <property type="component" value="Chromosome 3"/>
</dbReference>
<reference evidence="1 2" key="1">
    <citation type="journal article" date="2022" name="bioRxiv">
        <title>The genome of the oomycete Peronosclerospora sorghi, a cosmopolitan pathogen of maize and sorghum, is inflated with dispersed pseudogenes.</title>
        <authorList>
            <person name="Fletcher K."/>
            <person name="Martin F."/>
            <person name="Isakeit T."/>
            <person name="Cavanaugh K."/>
            <person name="Magill C."/>
            <person name="Michelmore R."/>
        </authorList>
    </citation>
    <scope>NUCLEOTIDE SEQUENCE [LARGE SCALE GENOMIC DNA]</scope>
    <source>
        <strain evidence="1">P6</strain>
    </source>
</reference>